<gene>
    <name evidence="3" type="ORF">UFOVP1074_3</name>
    <name evidence="4" type="ORF">UFOVP1310_12</name>
    <name evidence="5" type="ORF">UFOVP1424_60</name>
    <name evidence="6" type="ORF">UFOVP1521_60</name>
    <name evidence="1" type="ORF">UFOVP899_35</name>
    <name evidence="2" type="ORF">UFOVP987_34</name>
</gene>
<protein>
    <submittedName>
        <fullName evidence="2">Uncharacterized protein</fullName>
    </submittedName>
</protein>
<reference evidence="2" key="1">
    <citation type="submission" date="2020-05" db="EMBL/GenBank/DDBJ databases">
        <authorList>
            <person name="Chiriac C."/>
            <person name="Salcher M."/>
            <person name="Ghai R."/>
            <person name="Kavagutti S V."/>
        </authorList>
    </citation>
    <scope>NUCLEOTIDE SEQUENCE</scope>
</reference>
<evidence type="ECO:0000313" key="3">
    <source>
        <dbReference type="EMBL" id="CAB4180810.1"/>
    </source>
</evidence>
<dbReference type="Pfam" id="PF25209">
    <property type="entry name" value="Phage_capsid_4"/>
    <property type="match status" value="1"/>
</dbReference>
<dbReference type="EMBL" id="LR796840">
    <property type="protein sequence ID" value="CAB4169034.1"/>
    <property type="molecule type" value="Genomic_DNA"/>
</dbReference>
<dbReference type="EMBL" id="LR797262">
    <property type="protein sequence ID" value="CAB4197634.1"/>
    <property type="molecule type" value="Genomic_DNA"/>
</dbReference>
<dbReference type="EMBL" id="LR796935">
    <property type="protein sequence ID" value="CAB4176484.1"/>
    <property type="molecule type" value="Genomic_DNA"/>
</dbReference>
<proteinExistence type="predicted"/>
<evidence type="ECO:0000313" key="1">
    <source>
        <dbReference type="EMBL" id="CAB4169034.1"/>
    </source>
</evidence>
<evidence type="ECO:0000313" key="2">
    <source>
        <dbReference type="EMBL" id="CAB4176484.1"/>
    </source>
</evidence>
<organism evidence="2">
    <name type="scientific">uncultured Caudovirales phage</name>
    <dbReference type="NCBI Taxonomy" id="2100421"/>
    <lineage>
        <taxon>Viruses</taxon>
        <taxon>Duplodnaviria</taxon>
        <taxon>Heunggongvirae</taxon>
        <taxon>Uroviricota</taxon>
        <taxon>Caudoviricetes</taxon>
        <taxon>Peduoviridae</taxon>
        <taxon>Maltschvirus</taxon>
        <taxon>Maltschvirus maltsch</taxon>
    </lineage>
</organism>
<name>A0A6J5QA39_9CAUD</name>
<dbReference type="EMBL" id="LR798374">
    <property type="protein sequence ID" value="CAB5227605.1"/>
    <property type="molecule type" value="Genomic_DNA"/>
</dbReference>
<accession>A0A6J5QA39</accession>
<evidence type="ECO:0000313" key="6">
    <source>
        <dbReference type="EMBL" id="CAB5227605.1"/>
    </source>
</evidence>
<dbReference type="EMBL" id="LR797362">
    <property type="protein sequence ID" value="CAB4210953.1"/>
    <property type="molecule type" value="Genomic_DNA"/>
</dbReference>
<dbReference type="EMBL" id="LR797006">
    <property type="protein sequence ID" value="CAB4180810.1"/>
    <property type="molecule type" value="Genomic_DNA"/>
</dbReference>
<evidence type="ECO:0000313" key="4">
    <source>
        <dbReference type="EMBL" id="CAB4197634.1"/>
    </source>
</evidence>
<sequence length="300" mass="33405">MAQVTRSQIINFMWPGLSLVLCDAKYYESLYKKYFKIVPTKKAFDIVVEYAPMGYAKAMNEGEAYELQTNFIINKTQYDHTSFSSAIEFTFESIDDNLYTDEFPNAGEQIKTSLVLTRDVNATNVFNFAFNNTNPIGDGQAFASNQHPTAVGVYSNALSPATFSETALTDMITIAQTLPDAAGKVLNYEGDKLLCSPTLQYDVARVLFNAERPGTANRDIGVIYHQGFIKGGYVVNPYLTNPNSFFLFTTCPNGLLFYEKNMAEVSTWMDEKNRTVGMGGFDRYSSGPSNARSTICCQGF</sequence>
<evidence type="ECO:0000313" key="5">
    <source>
        <dbReference type="EMBL" id="CAB4210953.1"/>
    </source>
</evidence>